<name>A0AAD5AIP4_SILAS</name>
<gene>
    <name evidence="1" type="ORF">C0J50_23903</name>
</gene>
<evidence type="ECO:0000313" key="2">
    <source>
        <dbReference type="Proteomes" id="UP001205998"/>
    </source>
</evidence>
<keyword evidence="2" id="KW-1185">Reference proteome</keyword>
<dbReference type="AlphaFoldDB" id="A0AAD5AIP4"/>
<reference evidence="1" key="1">
    <citation type="submission" date="2018-07" db="EMBL/GenBank/DDBJ databases">
        <title>Comparative genomics of catfishes provides insights into carnivory and benthic adaptation.</title>
        <authorList>
            <person name="Zhang Y."/>
            <person name="Wang D."/>
            <person name="Peng Z."/>
            <person name="Zheng S."/>
            <person name="Shao F."/>
            <person name="Tao W."/>
        </authorList>
    </citation>
    <scope>NUCLEOTIDE SEQUENCE</scope>
    <source>
        <strain evidence="1">Chongqing</strain>
    </source>
</reference>
<organism evidence="1 2">
    <name type="scientific">Silurus asotus</name>
    <name type="common">Amur catfish</name>
    <name type="synonym">Parasilurus asotus</name>
    <dbReference type="NCBI Taxonomy" id="30991"/>
    <lineage>
        <taxon>Eukaryota</taxon>
        <taxon>Metazoa</taxon>
        <taxon>Chordata</taxon>
        <taxon>Craniata</taxon>
        <taxon>Vertebrata</taxon>
        <taxon>Euteleostomi</taxon>
        <taxon>Actinopterygii</taxon>
        <taxon>Neopterygii</taxon>
        <taxon>Teleostei</taxon>
        <taxon>Ostariophysi</taxon>
        <taxon>Siluriformes</taxon>
        <taxon>Siluridae</taxon>
        <taxon>Silurus</taxon>
    </lineage>
</organism>
<sequence>MYYVLVGGAASLVDVGKTCDRGIMTCIKTGIYRGDFDFSKAIWCDVYGSQKAKPALVAPSVKQHSGGADVLVGCRYEKLYVCTDRHHLIRQSSEDISL</sequence>
<evidence type="ECO:0000313" key="1">
    <source>
        <dbReference type="EMBL" id="KAI5616479.1"/>
    </source>
</evidence>
<accession>A0AAD5AIP4</accession>
<comment type="caution">
    <text evidence="1">The sequence shown here is derived from an EMBL/GenBank/DDBJ whole genome shotgun (WGS) entry which is preliminary data.</text>
</comment>
<protein>
    <submittedName>
        <fullName evidence="1">Uncharacterized protein</fullName>
    </submittedName>
</protein>
<proteinExistence type="predicted"/>
<dbReference type="Proteomes" id="UP001205998">
    <property type="component" value="Unassembled WGS sequence"/>
</dbReference>
<dbReference type="EMBL" id="MU551724">
    <property type="protein sequence ID" value="KAI5616479.1"/>
    <property type="molecule type" value="Genomic_DNA"/>
</dbReference>